<comment type="caution">
    <text evidence="4">The sequence shown here is derived from an EMBL/GenBank/DDBJ whole genome shotgun (WGS) entry which is preliminary data.</text>
</comment>
<sequence length="243" mass="27261">MEANSSRSDGLPLRQMRRRGVERLNTLLDATERLLTLHNDEDVSLAQIAEEAGIPLASVYHFFPNRNAAFVALAGRFNEEIYQLSIQPPTDPEPQTWQDMLHMKHSRAAAFQNSRPAALRLFLGAGVSVAVRNADLSGNARIARSRERLFEAYFHLPFIPDFVDRLEIAGASMDGVWALSYGRHGTITDAFRLEASATAIDYLRRFLPEFLPRKPLTQAAIDRIYIPLDEMMAASSLSETDES</sequence>
<evidence type="ECO:0000256" key="2">
    <source>
        <dbReference type="PROSITE-ProRule" id="PRU00335"/>
    </source>
</evidence>
<evidence type="ECO:0000256" key="1">
    <source>
        <dbReference type="ARBA" id="ARBA00023125"/>
    </source>
</evidence>
<dbReference type="Gene3D" id="1.10.357.10">
    <property type="entry name" value="Tetracycline Repressor, domain 2"/>
    <property type="match status" value="1"/>
</dbReference>
<name>A0ABS5RTX6_9HYPH</name>
<dbReference type="InterPro" id="IPR001647">
    <property type="entry name" value="HTH_TetR"/>
</dbReference>
<keyword evidence="5" id="KW-1185">Reference proteome</keyword>
<proteinExistence type="predicted"/>
<dbReference type="Pfam" id="PF00440">
    <property type="entry name" value="TetR_N"/>
    <property type="match status" value="1"/>
</dbReference>
<evidence type="ECO:0000313" key="5">
    <source>
        <dbReference type="Proteomes" id="UP001297272"/>
    </source>
</evidence>
<evidence type="ECO:0000259" key="3">
    <source>
        <dbReference type="PROSITE" id="PS50977"/>
    </source>
</evidence>
<feature type="DNA-binding region" description="H-T-H motif" evidence="2">
    <location>
        <begin position="44"/>
        <end position="63"/>
    </location>
</feature>
<reference evidence="4 5" key="1">
    <citation type="submission" date="2021-03" db="EMBL/GenBank/DDBJ databases">
        <title>Tianweitania aestuarii sp. nov., isolated from a tidal flat.</title>
        <authorList>
            <person name="Park S."/>
            <person name="Yoon J.-H."/>
        </authorList>
    </citation>
    <scope>NUCLEOTIDE SEQUENCE [LARGE SCALE GENOMIC DNA]</scope>
    <source>
        <strain evidence="4 5">BSSL-BM11</strain>
    </source>
</reference>
<dbReference type="SUPFAM" id="SSF46689">
    <property type="entry name" value="Homeodomain-like"/>
    <property type="match status" value="1"/>
</dbReference>
<protein>
    <submittedName>
        <fullName evidence="4">TetR/AcrR family transcriptional regulator</fullName>
    </submittedName>
</protein>
<feature type="domain" description="HTH tetR-type" evidence="3">
    <location>
        <begin position="21"/>
        <end position="81"/>
    </location>
</feature>
<organism evidence="4 5">
    <name type="scientific">Tianweitania aestuarii</name>
    <dbReference type="NCBI Taxonomy" id="2814886"/>
    <lineage>
        <taxon>Bacteria</taxon>
        <taxon>Pseudomonadati</taxon>
        <taxon>Pseudomonadota</taxon>
        <taxon>Alphaproteobacteria</taxon>
        <taxon>Hyphomicrobiales</taxon>
        <taxon>Phyllobacteriaceae</taxon>
        <taxon>Tianweitania</taxon>
    </lineage>
</organism>
<dbReference type="PROSITE" id="PS50977">
    <property type="entry name" value="HTH_TETR_2"/>
    <property type="match status" value="1"/>
</dbReference>
<dbReference type="RefSeq" id="WP_213983313.1">
    <property type="nucleotide sequence ID" value="NZ_JAFMNX010000001.1"/>
</dbReference>
<evidence type="ECO:0000313" key="4">
    <source>
        <dbReference type="EMBL" id="MBS9719699.1"/>
    </source>
</evidence>
<gene>
    <name evidence="4" type="ORF">JYU29_03245</name>
</gene>
<accession>A0ABS5RTX6</accession>
<dbReference type="InterPro" id="IPR009057">
    <property type="entry name" value="Homeodomain-like_sf"/>
</dbReference>
<dbReference type="Proteomes" id="UP001297272">
    <property type="component" value="Unassembled WGS sequence"/>
</dbReference>
<keyword evidence="1 2" id="KW-0238">DNA-binding</keyword>
<dbReference type="EMBL" id="JAFMNX010000001">
    <property type="protein sequence ID" value="MBS9719699.1"/>
    <property type="molecule type" value="Genomic_DNA"/>
</dbReference>